<dbReference type="Proteomes" id="UP001617427">
    <property type="component" value="Unassembled WGS sequence"/>
</dbReference>
<organism evidence="1 2">
    <name type="scientific">Herbaspirillum chlorophenolicum</name>
    <dbReference type="NCBI Taxonomy" id="211589"/>
    <lineage>
        <taxon>Bacteria</taxon>
        <taxon>Pseudomonadati</taxon>
        <taxon>Pseudomonadota</taxon>
        <taxon>Betaproteobacteria</taxon>
        <taxon>Burkholderiales</taxon>
        <taxon>Oxalobacteraceae</taxon>
        <taxon>Herbaspirillum</taxon>
    </lineage>
</organism>
<gene>
    <name evidence="1" type="ORF">ACIPEN_02225</name>
</gene>
<name>A0ABW8ET38_9BURK</name>
<protein>
    <submittedName>
        <fullName evidence="1">Uncharacterized protein</fullName>
    </submittedName>
</protein>
<comment type="caution">
    <text evidence="1">The sequence shown here is derived from an EMBL/GenBank/DDBJ whole genome shotgun (WGS) entry which is preliminary data.</text>
</comment>
<sequence>MFDPTFADQTIAPRLWGLVKAADGCLPGEESHHTFHIRNGGEAGVLAFASALDAEIYRQQLLGLGLPGWQRAPLERIDLERIMSGQPERQRRLMLALGFFASDTNDLLLDDQQMLITPLLPVPVRMAHSLHGISQLHIEREVLDFVEQWWERVGGEQYSQQVRLTSNWSDQQLALCADDALSKAPIMGRHQYHTLWSDTGQGDECAVFSPDSGTWCFSTLHGPRPRALH</sequence>
<dbReference type="RefSeq" id="WP_402698150.1">
    <property type="nucleotide sequence ID" value="NZ_JBIUZV010000001.1"/>
</dbReference>
<reference evidence="1 2" key="1">
    <citation type="submission" date="2024-10" db="EMBL/GenBank/DDBJ databases">
        <title>The Natural Products Discovery Center: Release of the First 8490 Sequenced Strains for Exploring Actinobacteria Biosynthetic Diversity.</title>
        <authorList>
            <person name="Kalkreuter E."/>
            <person name="Kautsar S.A."/>
            <person name="Yang D."/>
            <person name="Bader C.D."/>
            <person name="Teijaro C.N."/>
            <person name="Fluegel L."/>
            <person name="Davis C.M."/>
            <person name="Simpson J.R."/>
            <person name="Lauterbach L."/>
            <person name="Steele A.D."/>
            <person name="Gui C."/>
            <person name="Meng S."/>
            <person name="Li G."/>
            <person name="Viehrig K."/>
            <person name="Ye F."/>
            <person name="Su P."/>
            <person name="Kiefer A.F."/>
            <person name="Nichols A."/>
            <person name="Cepeda A.J."/>
            <person name="Yan W."/>
            <person name="Fan B."/>
            <person name="Jiang Y."/>
            <person name="Adhikari A."/>
            <person name="Zheng C.-J."/>
            <person name="Schuster L."/>
            <person name="Cowan T.M."/>
            <person name="Smanski M.J."/>
            <person name="Chevrette M.G."/>
            <person name="De Carvalho L.P.S."/>
            <person name="Shen B."/>
        </authorList>
    </citation>
    <scope>NUCLEOTIDE SEQUENCE [LARGE SCALE GENOMIC DNA]</scope>
    <source>
        <strain evidence="1 2">NPDC087045</strain>
    </source>
</reference>
<proteinExistence type="predicted"/>
<keyword evidence="2" id="KW-1185">Reference proteome</keyword>
<evidence type="ECO:0000313" key="2">
    <source>
        <dbReference type="Proteomes" id="UP001617427"/>
    </source>
</evidence>
<accession>A0ABW8ET38</accession>
<evidence type="ECO:0000313" key="1">
    <source>
        <dbReference type="EMBL" id="MFJ3044623.1"/>
    </source>
</evidence>
<dbReference type="EMBL" id="JBIUZV010000001">
    <property type="protein sequence ID" value="MFJ3044623.1"/>
    <property type="molecule type" value="Genomic_DNA"/>
</dbReference>